<dbReference type="PROSITE" id="PS51186">
    <property type="entry name" value="GNAT"/>
    <property type="match status" value="1"/>
</dbReference>
<dbReference type="InterPro" id="IPR000182">
    <property type="entry name" value="GNAT_dom"/>
</dbReference>
<keyword evidence="2 8" id="KW-0547">Nucleotide-binding</keyword>
<keyword evidence="11" id="KW-1185">Reference proteome</keyword>
<evidence type="ECO:0000256" key="7">
    <source>
        <dbReference type="ARBA" id="ARBA00068968"/>
    </source>
</evidence>
<evidence type="ECO:0000259" key="9">
    <source>
        <dbReference type="PROSITE" id="PS51186"/>
    </source>
</evidence>
<sequence>MDNNIFFSRVKISESRKIAEVIKFLRQNDLHMDITIDEFITVTRNDTLIACGGISDNIIKCVAISKSVRGEGLALKLATELINLAYERHHRRLFIYTKPQNESLFKHCGFHTIIDVPGTVVLMENSANGLSRYAASLSALRQPGKRIGSIIMNANPFTNGHLYLVQQAVKQCDWLHIFLVKENTSRFPYEDRLRLVRSSTADIANLTVHPGSDYLISRATFPCYFIKDKGVADHCHTEIDLKIFRQYLAPALGITHRFVGSEPFCHVTARYNHDMRYWLATTSLPSPPIAVMEIERLRYHGTPISASGVRKLLVKKDMKAIAPLVPQVTRDYLQRMLAANAAFSSQKTVLESGEK</sequence>
<dbReference type="Pfam" id="PF00583">
    <property type="entry name" value="Acetyltransf_1"/>
    <property type="match status" value="1"/>
</dbReference>
<comment type="function">
    <text evidence="5 8">Acetylation of prosthetic group (2-(5''-phosphoribosyl)-3'-dephosphocoenzyme-A) of the gamma subunit of citrate lyase.</text>
</comment>
<dbReference type="AlphaFoldDB" id="A0A2U1U8C7"/>
<dbReference type="EC" id="6.2.1.22" evidence="6 8"/>
<dbReference type="Gene3D" id="3.40.50.620">
    <property type="entry name" value="HUPs"/>
    <property type="match status" value="1"/>
</dbReference>
<reference evidence="10 11" key="1">
    <citation type="submission" date="2018-04" db="EMBL/GenBank/DDBJ databases">
        <title>Brenneria corticis sp.nov.</title>
        <authorList>
            <person name="Li Y."/>
        </authorList>
    </citation>
    <scope>NUCLEOTIDE SEQUENCE [LARGE SCALE GENOMIC DNA]</scope>
    <source>
        <strain evidence="10 11">CFCC 11842</strain>
    </source>
</reference>
<dbReference type="GO" id="GO:0008771">
    <property type="term" value="F:[citrate (pro-3S)-lyase] ligase activity"/>
    <property type="evidence" value="ECO:0007669"/>
    <property type="project" value="UniProtKB-EC"/>
</dbReference>
<evidence type="ECO:0000256" key="8">
    <source>
        <dbReference type="PIRNR" id="PIRNR005751"/>
    </source>
</evidence>
<dbReference type="EMBL" id="QDKH01000006">
    <property type="protein sequence ID" value="PWC17892.1"/>
    <property type="molecule type" value="Genomic_DNA"/>
</dbReference>
<dbReference type="InterPro" id="IPR004821">
    <property type="entry name" value="Cyt_trans-like"/>
</dbReference>
<comment type="caution">
    <text evidence="10">The sequence shown here is derived from an EMBL/GenBank/DDBJ whole genome shotgun (WGS) entry which is preliminary data.</text>
</comment>
<proteinExistence type="predicted"/>
<feature type="domain" description="N-acetyltransferase" evidence="9">
    <location>
        <begin position="1"/>
        <end position="128"/>
    </location>
</feature>
<dbReference type="FunFam" id="3.40.50.620:FF:000071">
    <property type="entry name" value="[Citrate [pro-3S]-lyase] ligase"/>
    <property type="match status" value="1"/>
</dbReference>
<dbReference type="InterPro" id="IPR016181">
    <property type="entry name" value="Acyl_CoA_acyltransferase"/>
</dbReference>
<dbReference type="InterPro" id="IPR014729">
    <property type="entry name" value="Rossmann-like_a/b/a_fold"/>
</dbReference>
<dbReference type="PANTHER" id="PTHR40599">
    <property type="entry name" value="[CITRATE [PRO-3S]-LYASE] LIGASE"/>
    <property type="match status" value="1"/>
</dbReference>
<name>A0A2U1U8C7_9GAMM</name>
<dbReference type="Pfam" id="PF08218">
    <property type="entry name" value="Citrate_ly_lig"/>
    <property type="match status" value="1"/>
</dbReference>
<dbReference type="GO" id="GO:0005524">
    <property type="term" value="F:ATP binding"/>
    <property type="evidence" value="ECO:0007669"/>
    <property type="project" value="UniProtKB-UniRule"/>
</dbReference>
<dbReference type="PANTHER" id="PTHR40599:SF2">
    <property type="entry name" value="[CITRATE [PRO-3S]-LYASE] LIGASE"/>
    <property type="match status" value="1"/>
</dbReference>
<dbReference type="NCBIfam" id="TIGR00124">
    <property type="entry name" value="cit_ly_ligase"/>
    <property type="match status" value="1"/>
</dbReference>
<dbReference type="InterPro" id="IPR005216">
    <property type="entry name" value="Citrate_lyase_ligase"/>
</dbReference>
<organism evidence="10 11">
    <name type="scientific">Brenneria corticis</name>
    <dbReference type="NCBI Taxonomy" id="2173106"/>
    <lineage>
        <taxon>Bacteria</taxon>
        <taxon>Pseudomonadati</taxon>
        <taxon>Pseudomonadota</taxon>
        <taxon>Gammaproteobacteria</taxon>
        <taxon>Enterobacterales</taxon>
        <taxon>Pectobacteriaceae</taxon>
        <taxon>Brenneria</taxon>
    </lineage>
</organism>
<keyword evidence="3 8" id="KW-0067">ATP-binding</keyword>
<dbReference type="SUPFAM" id="SSF52374">
    <property type="entry name" value="Nucleotidylyl transferase"/>
    <property type="match status" value="1"/>
</dbReference>
<evidence type="ECO:0000313" key="10">
    <source>
        <dbReference type="EMBL" id="PWC17892.1"/>
    </source>
</evidence>
<gene>
    <name evidence="10" type="primary">citC</name>
    <name evidence="10" type="ORF">DDT56_06525</name>
</gene>
<evidence type="ECO:0000256" key="4">
    <source>
        <dbReference type="ARBA" id="ARBA00051405"/>
    </source>
</evidence>
<keyword evidence="10" id="KW-0456">Lyase</keyword>
<dbReference type="PIRSF" id="PIRSF005751">
    <property type="entry name" value="Acet_citr_lig"/>
    <property type="match status" value="1"/>
</dbReference>
<dbReference type="CDD" id="cd02169">
    <property type="entry name" value="Citrate_lyase_ligase"/>
    <property type="match status" value="1"/>
</dbReference>
<evidence type="ECO:0000256" key="6">
    <source>
        <dbReference type="ARBA" id="ARBA00066591"/>
    </source>
</evidence>
<dbReference type="NCBIfam" id="TIGR00125">
    <property type="entry name" value="cyt_tran_rel"/>
    <property type="match status" value="1"/>
</dbReference>
<dbReference type="SUPFAM" id="SSF55729">
    <property type="entry name" value="Acyl-CoA N-acyltransferases (Nat)"/>
    <property type="match status" value="1"/>
</dbReference>
<dbReference type="Proteomes" id="UP000296159">
    <property type="component" value="Unassembled WGS sequence"/>
</dbReference>
<accession>A0A2U1U8C7</accession>
<dbReference type="SMART" id="SM00764">
    <property type="entry name" value="Citrate_ly_lig"/>
    <property type="match status" value="1"/>
</dbReference>
<evidence type="ECO:0000313" key="11">
    <source>
        <dbReference type="Proteomes" id="UP000296159"/>
    </source>
</evidence>
<protein>
    <recommendedName>
        <fullName evidence="7 8">[Citrate [pro-3S]-lyase] ligase</fullName>
        <ecNumber evidence="6 8">6.2.1.22</ecNumber>
    </recommendedName>
</protein>
<comment type="catalytic activity">
    <reaction evidence="4 8">
        <text>holo-[citrate lyase ACP] + acetate + ATP = acetyl-[citrate lyase ACP] + AMP + diphosphate</text>
        <dbReference type="Rhea" id="RHEA:23788"/>
        <dbReference type="Rhea" id="RHEA-COMP:10158"/>
        <dbReference type="Rhea" id="RHEA-COMP:13710"/>
        <dbReference type="ChEBI" id="CHEBI:30089"/>
        <dbReference type="ChEBI" id="CHEBI:30616"/>
        <dbReference type="ChEBI" id="CHEBI:33019"/>
        <dbReference type="ChEBI" id="CHEBI:82683"/>
        <dbReference type="ChEBI" id="CHEBI:137976"/>
        <dbReference type="ChEBI" id="CHEBI:456215"/>
        <dbReference type="EC" id="6.2.1.22"/>
    </reaction>
</comment>
<keyword evidence="1 8" id="KW-0436">Ligase</keyword>
<dbReference type="GO" id="GO:0016829">
    <property type="term" value="F:lyase activity"/>
    <property type="evidence" value="ECO:0007669"/>
    <property type="project" value="UniProtKB-KW"/>
</dbReference>
<evidence type="ECO:0000256" key="1">
    <source>
        <dbReference type="ARBA" id="ARBA00022598"/>
    </source>
</evidence>
<evidence type="ECO:0000256" key="3">
    <source>
        <dbReference type="ARBA" id="ARBA00022840"/>
    </source>
</evidence>
<dbReference type="InterPro" id="IPR013166">
    <property type="entry name" value="Citrate_lyase_ligase_C"/>
</dbReference>
<dbReference type="Gene3D" id="3.40.630.30">
    <property type="match status" value="1"/>
</dbReference>
<dbReference type="RefSeq" id="WP_136165660.1">
    <property type="nucleotide sequence ID" value="NZ_KZ819074.1"/>
</dbReference>
<evidence type="ECO:0000256" key="2">
    <source>
        <dbReference type="ARBA" id="ARBA00022741"/>
    </source>
</evidence>
<dbReference type="GO" id="GO:0016747">
    <property type="term" value="F:acyltransferase activity, transferring groups other than amino-acyl groups"/>
    <property type="evidence" value="ECO:0007669"/>
    <property type="project" value="InterPro"/>
</dbReference>
<evidence type="ECO:0000256" key="5">
    <source>
        <dbReference type="ARBA" id="ARBA00058086"/>
    </source>
</evidence>